<dbReference type="Pfam" id="PF02230">
    <property type="entry name" value="Abhydrolase_2"/>
    <property type="match status" value="1"/>
</dbReference>
<keyword evidence="2 4" id="KW-0378">Hydrolase</keyword>
<dbReference type="InterPro" id="IPR050565">
    <property type="entry name" value="LYPA1-2/EST-like"/>
</dbReference>
<dbReference type="InterPro" id="IPR029058">
    <property type="entry name" value="AB_hydrolase_fold"/>
</dbReference>
<protein>
    <submittedName>
        <fullName evidence="4">Alpha/beta fold hydrolase</fullName>
    </submittedName>
</protein>
<dbReference type="OrthoDB" id="9780848at2"/>
<feature type="domain" description="Phospholipase/carboxylesterase/thioesterase" evidence="3">
    <location>
        <begin position="17"/>
        <end position="204"/>
    </location>
</feature>
<accession>A0A4P6FA84</accession>
<dbReference type="KEGG" id="agf:ET445_06865"/>
<dbReference type="Proteomes" id="UP000291259">
    <property type="component" value="Chromosome"/>
</dbReference>
<evidence type="ECO:0000313" key="5">
    <source>
        <dbReference type="Proteomes" id="UP000291259"/>
    </source>
</evidence>
<dbReference type="RefSeq" id="WP_129190046.1">
    <property type="nucleotide sequence ID" value="NZ_CP035491.1"/>
</dbReference>
<keyword evidence="5" id="KW-1185">Reference proteome</keyword>
<dbReference type="InterPro" id="IPR003140">
    <property type="entry name" value="PLipase/COase/thioEstase"/>
</dbReference>
<evidence type="ECO:0000256" key="1">
    <source>
        <dbReference type="ARBA" id="ARBA00006499"/>
    </source>
</evidence>
<name>A0A4P6FA84_9MICO</name>
<dbReference type="PANTHER" id="PTHR10655">
    <property type="entry name" value="LYSOPHOSPHOLIPASE-RELATED"/>
    <property type="match status" value="1"/>
</dbReference>
<dbReference type="GO" id="GO:0016787">
    <property type="term" value="F:hydrolase activity"/>
    <property type="evidence" value="ECO:0007669"/>
    <property type="project" value="UniProtKB-KW"/>
</dbReference>
<evidence type="ECO:0000259" key="3">
    <source>
        <dbReference type="Pfam" id="PF02230"/>
    </source>
</evidence>
<sequence length="213" mass="23467">MLIDDDAVLWSAPAAERAGRPLLVLLHGYDLDEHQLFDRAVSLTSEPVIAALRAPLVADTGYAWYEIGTTRTWAQMSEDAQRVAAEVVEWIDRVAPEASSVALAGFSQGGAITMEAMRRAPDRFAFAVLLSSTVMQFPRPGDARLAERRPPVLWARGTADTVLAAIRIRTTTAFLDEHTDVDARLYEGLDHSVSDEEMADLGVWLRARYADGR</sequence>
<dbReference type="PANTHER" id="PTHR10655:SF17">
    <property type="entry name" value="LYSOPHOSPHOLIPASE-LIKE PROTEIN 1"/>
    <property type="match status" value="1"/>
</dbReference>
<dbReference type="Gene3D" id="3.40.50.1820">
    <property type="entry name" value="alpha/beta hydrolase"/>
    <property type="match status" value="1"/>
</dbReference>
<evidence type="ECO:0000313" key="4">
    <source>
        <dbReference type="EMBL" id="QAY73110.1"/>
    </source>
</evidence>
<dbReference type="EMBL" id="CP035491">
    <property type="protein sequence ID" value="QAY73110.1"/>
    <property type="molecule type" value="Genomic_DNA"/>
</dbReference>
<comment type="similarity">
    <text evidence="1">Belongs to the AB hydrolase superfamily. AB hydrolase 2 family.</text>
</comment>
<dbReference type="AlphaFoldDB" id="A0A4P6FA84"/>
<reference evidence="4 5" key="1">
    <citation type="submission" date="2019-01" db="EMBL/GenBank/DDBJ databases">
        <title>Genome sequencing of strain FW100M-8.</title>
        <authorList>
            <person name="Heo J."/>
            <person name="Kim S.-J."/>
            <person name="Kim J.-S."/>
            <person name="Hong S.-B."/>
            <person name="Kwon S.-W."/>
        </authorList>
    </citation>
    <scope>NUCLEOTIDE SEQUENCE [LARGE SCALE GENOMIC DNA]</scope>
    <source>
        <strain evidence="4 5">FW100M-8</strain>
    </source>
</reference>
<dbReference type="SUPFAM" id="SSF53474">
    <property type="entry name" value="alpha/beta-Hydrolases"/>
    <property type="match status" value="1"/>
</dbReference>
<proteinExistence type="inferred from homology"/>
<organism evidence="4 5">
    <name type="scientific">Agromyces protaetiae</name>
    <dbReference type="NCBI Taxonomy" id="2509455"/>
    <lineage>
        <taxon>Bacteria</taxon>
        <taxon>Bacillati</taxon>
        <taxon>Actinomycetota</taxon>
        <taxon>Actinomycetes</taxon>
        <taxon>Micrococcales</taxon>
        <taxon>Microbacteriaceae</taxon>
        <taxon>Agromyces</taxon>
    </lineage>
</organism>
<gene>
    <name evidence="4" type="ORF">ET445_06865</name>
</gene>
<evidence type="ECO:0000256" key="2">
    <source>
        <dbReference type="ARBA" id="ARBA00022801"/>
    </source>
</evidence>